<dbReference type="EnsemblMetazoa" id="AARA014747-RA">
    <property type="protein sequence ID" value="AARA014747-PA"/>
    <property type="gene ID" value="AARA014747"/>
</dbReference>
<dbReference type="VEuPathDB" id="VectorBase:AARA014747"/>
<proteinExistence type="predicted"/>
<organism evidence="1 2">
    <name type="scientific">Anopheles arabiensis</name>
    <name type="common">Mosquito</name>
    <dbReference type="NCBI Taxonomy" id="7173"/>
    <lineage>
        <taxon>Eukaryota</taxon>
        <taxon>Metazoa</taxon>
        <taxon>Ecdysozoa</taxon>
        <taxon>Arthropoda</taxon>
        <taxon>Hexapoda</taxon>
        <taxon>Insecta</taxon>
        <taxon>Pterygota</taxon>
        <taxon>Neoptera</taxon>
        <taxon>Endopterygota</taxon>
        <taxon>Diptera</taxon>
        <taxon>Nematocera</taxon>
        <taxon>Culicoidea</taxon>
        <taxon>Culicidae</taxon>
        <taxon>Anophelinae</taxon>
        <taxon>Anopheles</taxon>
    </lineage>
</organism>
<evidence type="ECO:0008006" key="3">
    <source>
        <dbReference type="Google" id="ProtNLM"/>
    </source>
</evidence>
<accession>A0A182IH12</accession>
<evidence type="ECO:0000313" key="2">
    <source>
        <dbReference type="Proteomes" id="UP000075840"/>
    </source>
</evidence>
<sequence>MSLGLTLRLALLSLSLLSLSPGHLNLQVVLLLVAADRFLVLPLMLTLELSLRQALESHIPDAVRCVFLDDCPDAVPGADPS</sequence>
<evidence type="ECO:0000313" key="1">
    <source>
        <dbReference type="EnsemblMetazoa" id="AARA014747-PA"/>
    </source>
</evidence>
<dbReference type="Proteomes" id="UP000075840">
    <property type="component" value="Unassembled WGS sequence"/>
</dbReference>
<protein>
    <recommendedName>
        <fullName evidence="3">Secreted protein</fullName>
    </recommendedName>
</protein>
<reference evidence="1" key="1">
    <citation type="submission" date="2022-08" db="UniProtKB">
        <authorList>
            <consortium name="EnsemblMetazoa"/>
        </authorList>
    </citation>
    <scope>IDENTIFICATION</scope>
    <source>
        <strain evidence="1">Dongola</strain>
    </source>
</reference>
<name>A0A182IH12_ANOAR</name>
<dbReference type="AlphaFoldDB" id="A0A182IH12"/>
<dbReference type="EMBL" id="APCN01003457">
    <property type="status" value="NOT_ANNOTATED_CDS"/>
    <property type="molecule type" value="Genomic_DNA"/>
</dbReference>
<keyword evidence="2" id="KW-1185">Reference proteome</keyword>